<protein>
    <submittedName>
        <fullName evidence="1">Uncharacterized protein</fullName>
    </submittedName>
</protein>
<dbReference type="OMA" id="CDRCTRP"/>
<dbReference type="GeneID" id="22831081"/>
<name>T0TAY8_SCHJY</name>
<evidence type="ECO:0000313" key="1">
    <source>
        <dbReference type="EMBL" id="EQC52978.1"/>
    </source>
</evidence>
<dbReference type="JaponicusDB" id="SJAG_05607"/>
<keyword evidence="2" id="KW-1185">Reference proteome</keyword>
<dbReference type="AlphaFoldDB" id="T0TAY8"/>
<dbReference type="HOGENOM" id="CLU_2122493_0_0_1"/>
<dbReference type="Proteomes" id="UP000001744">
    <property type="component" value="Unassembled WGS sequence"/>
</dbReference>
<accession>T0TAY8</accession>
<reference evidence="1 2" key="1">
    <citation type="journal article" date="2011" name="Science">
        <title>Comparative functional genomics of the fission yeasts.</title>
        <authorList>
            <person name="Rhind N."/>
            <person name="Chen Z."/>
            <person name="Yassour M."/>
            <person name="Thompson D.A."/>
            <person name="Haas B.J."/>
            <person name="Habib N."/>
            <person name="Wapinski I."/>
            <person name="Roy S."/>
            <person name="Lin M.F."/>
            <person name="Heiman D.I."/>
            <person name="Young S.K."/>
            <person name="Furuya K."/>
            <person name="Guo Y."/>
            <person name="Pidoux A."/>
            <person name="Chen H.M."/>
            <person name="Robbertse B."/>
            <person name="Goldberg J.M."/>
            <person name="Aoki K."/>
            <person name="Bayne E.H."/>
            <person name="Berlin A.M."/>
            <person name="Desjardins C.A."/>
            <person name="Dobbs E."/>
            <person name="Dukaj L."/>
            <person name="Fan L."/>
            <person name="FitzGerald M.G."/>
            <person name="French C."/>
            <person name="Gujja S."/>
            <person name="Hansen K."/>
            <person name="Keifenheim D."/>
            <person name="Levin J.Z."/>
            <person name="Mosher R.A."/>
            <person name="Mueller C.A."/>
            <person name="Pfiffner J."/>
            <person name="Priest M."/>
            <person name="Russ C."/>
            <person name="Smialowska A."/>
            <person name="Swoboda P."/>
            <person name="Sykes S.M."/>
            <person name="Vaughn M."/>
            <person name="Vengrova S."/>
            <person name="Yoder R."/>
            <person name="Zeng Q."/>
            <person name="Allshire R."/>
            <person name="Baulcombe D."/>
            <person name="Birren B.W."/>
            <person name="Brown W."/>
            <person name="Ekwall K."/>
            <person name="Kellis M."/>
            <person name="Leatherwood J."/>
            <person name="Levin H."/>
            <person name="Margalit H."/>
            <person name="Martienssen R."/>
            <person name="Nieduszynski C.A."/>
            <person name="Spatafora J.W."/>
            <person name="Friedman N."/>
            <person name="Dalgaard J.Z."/>
            <person name="Baumann P."/>
            <person name="Niki H."/>
            <person name="Regev A."/>
            <person name="Nusbaum C."/>
        </authorList>
    </citation>
    <scope>NUCLEOTIDE SEQUENCE [LARGE SCALE GENOMIC DNA]</scope>
    <source>
        <strain evidence="2">yFS275 / FY16936</strain>
    </source>
</reference>
<organism evidence="1 2">
    <name type="scientific">Schizosaccharomyces japonicus (strain yFS275 / FY16936)</name>
    <name type="common">Fission yeast</name>
    <dbReference type="NCBI Taxonomy" id="402676"/>
    <lineage>
        <taxon>Eukaryota</taxon>
        <taxon>Fungi</taxon>
        <taxon>Dikarya</taxon>
        <taxon>Ascomycota</taxon>
        <taxon>Taphrinomycotina</taxon>
        <taxon>Schizosaccharomycetes</taxon>
        <taxon>Schizosaccharomycetales</taxon>
        <taxon>Schizosaccharomycetaceae</taxon>
        <taxon>Schizosaccharomyces</taxon>
    </lineage>
</organism>
<dbReference type="EMBL" id="KE651168">
    <property type="protein sequence ID" value="EQC52978.1"/>
    <property type="molecule type" value="Genomic_DNA"/>
</dbReference>
<evidence type="ECO:0000313" key="2">
    <source>
        <dbReference type="Proteomes" id="UP000001744"/>
    </source>
</evidence>
<dbReference type="RefSeq" id="XP_011049043.1">
    <property type="nucleotide sequence ID" value="XM_011050741.1"/>
</dbReference>
<proteinExistence type="predicted"/>
<dbReference type="VEuPathDB" id="FungiDB:SJAG_05607"/>
<sequence length="114" mass="12678">MKRGREDEELCFRYTSTKKTKSQLDVKSFIALFTIGKAAKAAKNKVLSIKKEPQDTTVGVNLGEKHDTPNCHFCSTGTYFATCSQCSECVCRQCCIPMYEKNGTTAVCLDCQTN</sequence>
<gene>
    <name evidence="1" type="ORF">SJAG_05607</name>
</gene>